<accession>A0A3A2ZJM3</accession>
<feature type="compositionally biased region" description="Basic and acidic residues" evidence="1">
    <location>
        <begin position="60"/>
        <end position="70"/>
    </location>
</feature>
<evidence type="ECO:0000313" key="2">
    <source>
        <dbReference type="EMBL" id="RJE23342.1"/>
    </source>
</evidence>
<dbReference type="Proteomes" id="UP000266188">
    <property type="component" value="Unassembled WGS sequence"/>
</dbReference>
<reference evidence="3" key="1">
    <citation type="submission" date="2017-02" db="EMBL/GenBank/DDBJ databases">
        <authorList>
            <person name="Tafer H."/>
            <person name="Lopandic K."/>
        </authorList>
    </citation>
    <scope>NUCLEOTIDE SEQUENCE [LARGE SCALE GENOMIC DNA]</scope>
    <source>
        <strain evidence="3">CBS 366.77</strain>
    </source>
</reference>
<protein>
    <submittedName>
        <fullName evidence="2">Uncharacterized protein</fullName>
    </submittedName>
</protein>
<feature type="region of interest" description="Disordered" evidence="1">
    <location>
        <begin position="49"/>
        <end position="73"/>
    </location>
</feature>
<comment type="caution">
    <text evidence="2">The sequence shown here is derived from an EMBL/GenBank/DDBJ whole genome shotgun (WGS) entry which is preliminary data.</text>
</comment>
<dbReference type="EMBL" id="MVGC01000125">
    <property type="protein sequence ID" value="RJE23342.1"/>
    <property type="molecule type" value="Genomic_DNA"/>
</dbReference>
<name>A0A3A2ZJM3_9EURO</name>
<proteinExistence type="predicted"/>
<keyword evidence="3" id="KW-1185">Reference proteome</keyword>
<evidence type="ECO:0000313" key="3">
    <source>
        <dbReference type="Proteomes" id="UP000266188"/>
    </source>
</evidence>
<gene>
    <name evidence="2" type="ORF">PHISCL_04328</name>
</gene>
<evidence type="ECO:0000256" key="1">
    <source>
        <dbReference type="SAM" id="MobiDB-lite"/>
    </source>
</evidence>
<sequence length="113" mass="12526">MTVMAASGKKTVNGVRLIRDSSIPHQPVLDGADPSSQYTRISLEAVQLMRDSTQSPPDADPGKEGSDDLTRPGFDAYLDQLQRAQSKQEELEERLCVSCCINRFLCAYLHELN</sequence>
<dbReference type="AlphaFoldDB" id="A0A3A2ZJM3"/>
<organism evidence="2 3">
    <name type="scientific">Aspergillus sclerotialis</name>
    <dbReference type="NCBI Taxonomy" id="2070753"/>
    <lineage>
        <taxon>Eukaryota</taxon>
        <taxon>Fungi</taxon>
        <taxon>Dikarya</taxon>
        <taxon>Ascomycota</taxon>
        <taxon>Pezizomycotina</taxon>
        <taxon>Eurotiomycetes</taxon>
        <taxon>Eurotiomycetidae</taxon>
        <taxon>Eurotiales</taxon>
        <taxon>Aspergillaceae</taxon>
        <taxon>Aspergillus</taxon>
        <taxon>Aspergillus subgen. Polypaecilum</taxon>
    </lineage>
</organism>